<evidence type="ECO:0000259" key="3">
    <source>
        <dbReference type="PROSITE" id="PS50846"/>
    </source>
</evidence>
<dbReference type="Gene3D" id="3.30.70.100">
    <property type="match status" value="1"/>
</dbReference>
<keyword evidence="1" id="KW-0479">Metal-binding</keyword>
<name>G0RZ60_CHATD</name>
<dbReference type="GeneID" id="18254219"/>
<dbReference type="EMBL" id="GL988032">
    <property type="protein sequence ID" value="EGS23488.1"/>
    <property type="molecule type" value="Genomic_DNA"/>
</dbReference>
<dbReference type="Proteomes" id="UP000008066">
    <property type="component" value="Unassembled WGS sequence"/>
</dbReference>
<dbReference type="GO" id="GO:0072344">
    <property type="term" value="P:rescue of stalled ribosome"/>
    <property type="evidence" value="ECO:0007669"/>
    <property type="project" value="TreeGrafter"/>
</dbReference>
<gene>
    <name evidence="4" type="ORF">CTHT_0001810</name>
</gene>
<dbReference type="InterPro" id="IPR006994">
    <property type="entry name" value="TCF25/Rqc1"/>
</dbReference>
<feature type="region of interest" description="Disordered" evidence="2">
    <location>
        <begin position="635"/>
        <end position="682"/>
    </location>
</feature>
<proteinExistence type="predicted"/>
<dbReference type="GO" id="GO:0046872">
    <property type="term" value="F:metal ion binding"/>
    <property type="evidence" value="ECO:0007669"/>
    <property type="project" value="UniProtKB-KW"/>
</dbReference>
<dbReference type="STRING" id="759272.G0RZ60"/>
<dbReference type="InterPro" id="IPR036163">
    <property type="entry name" value="HMA_dom_sf"/>
</dbReference>
<feature type="domain" description="HMA" evidence="3">
    <location>
        <begin position="788"/>
        <end position="853"/>
    </location>
</feature>
<evidence type="ECO:0000313" key="5">
    <source>
        <dbReference type="Proteomes" id="UP000008066"/>
    </source>
</evidence>
<dbReference type="PROSITE" id="PS50846">
    <property type="entry name" value="HMA_2"/>
    <property type="match status" value="1"/>
</dbReference>
<dbReference type="GO" id="GO:0016531">
    <property type="term" value="F:copper chaperone activity"/>
    <property type="evidence" value="ECO:0007669"/>
    <property type="project" value="UniProtKB-ARBA"/>
</dbReference>
<dbReference type="HOGENOM" id="CLU_008321_1_0_1"/>
<feature type="compositionally biased region" description="Basic and acidic residues" evidence="2">
    <location>
        <begin position="635"/>
        <end position="656"/>
    </location>
</feature>
<keyword evidence="5" id="KW-1185">Reference proteome</keyword>
<dbReference type="OrthoDB" id="205993at2759"/>
<dbReference type="InterPro" id="IPR006121">
    <property type="entry name" value="HMA_dom"/>
</dbReference>
<dbReference type="Pfam" id="PF04910">
    <property type="entry name" value="Tcf25"/>
    <property type="match status" value="1"/>
</dbReference>
<sequence>MATRQLRKLRKRQELLSLQNEAAEESDDEPIVERPRGSKFAGFAALGDMGGDDDEDEEERNEEEEEQMPAEKPVEQAVPAKKSKKSKKKKKKKKAKQTESPAATEEQPQGDVDEIDRVLEELKLEAQQKGAEIPGAIPAADPTEKINQLLSINFQHLKAANEMRRLFGKAMDVAESEERTEQARQQRTLPQNVDLETFLSIRGQQGYYAPGRQAKQGMFETVLRTNPFIEGKRTWPRGSALGLKMIRIEGGNNEFSFAHDKTYDELEASFFGLVQMYDPMQIVYFLHRYPYHVSSLIQCSKVARQDQNEALAADLIERALFTFGRVSLSEFRKKLEKGQARMSFYRPENRQFYLAGFNLIQKLALKGTYRTALEWAKLLLSINHDDPYGIANVLHVLAIRAREADWFIDLCKSGLLDAPFTGCYTKHTEPLAYLQLGDEDTAKSILTRNIDPRPPQIGRCIRQPPILDFLPPLLPPISLSTARFIYLDNTPSLMALLPPSILHSPDTPNFDFDPLPPPREQNIFSSPAQHLPWAEYGATITNSTTLDDIEELPESRRQEVYRQIENTPRADRVRQMAERAMAEFNLGGQLARLWPREREILARNMRRRGDQRLRLGQPEAAIVFWEVAREVERFGGEQQAPREGREAGAREAEQSRAEAAPAEETGTRAESEEAQEQQQARTRWEQWIEPLVDLIVPRPAPTENRGLPADVMMGVPGAWVEDWDDDFEGVDEFEGEDDFYGEYDDEEEEEEEQNRGNPIVGATALVLRYNGTNVSLIAAEDGSSRMSEHKYEFSVTMSCSGCSGAVERVLKKLEGVKSYEVSLDSQTAVVVADESLPYEKVLRTIAKTGKKVTAGKADGVEQSVEVPAE</sequence>
<dbReference type="CDD" id="cd00371">
    <property type="entry name" value="HMA"/>
    <property type="match status" value="1"/>
</dbReference>
<dbReference type="SUPFAM" id="SSF55008">
    <property type="entry name" value="HMA, heavy metal-associated domain"/>
    <property type="match status" value="1"/>
</dbReference>
<feature type="region of interest" description="Disordered" evidence="2">
    <location>
        <begin position="850"/>
        <end position="869"/>
    </location>
</feature>
<evidence type="ECO:0000313" key="4">
    <source>
        <dbReference type="EMBL" id="EGS23488.1"/>
    </source>
</evidence>
<feature type="compositionally biased region" description="Basic residues" evidence="2">
    <location>
        <begin position="81"/>
        <end position="95"/>
    </location>
</feature>
<dbReference type="GO" id="GO:1990116">
    <property type="term" value="P:ribosome-associated ubiquitin-dependent protein catabolic process"/>
    <property type="evidence" value="ECO:0007669"/>
    <property type="project" value="TreeGrafter"/>
</dbReference>
<protein>
    <submittedName>
        <fullName evidence="4">Putative homeostasis protein</fullName>
    </submittedName>
</protein>
<dbReference type="PROSITE" id="PS01047">
    <property type="entry name" value="HMA_1"/>
    <property type="match status" value="1"/>
</dbReference>
<accession>G0RZ60</accession>
<dbReference type="RefSeq" id="XP_006690730.1">
    <property type="nucleotide sequence ID" value="XM_006690667.1"/>
</dbReference>
<dbReference type="GO" id="GO:1990112">
    <property type="term" value="C:RQC complex"/>
    <property type="evidence" value="ECO:0007669"/>
    <property type="project" value="TreeGrafter"/>
</dbReference>
<dbReference type="eggNOG" id="KOG1603">
    <property type="taxonomic scope" value="Eukaryota"/>
</dbReference>
<dbReference type="InterPro" id="IPR017969">
    <property type="entry name" value="Heavy-metal-associated_CS"/>
</dbReference>
<organism evidence="5">
    <name type="scientific">Chaetomium thermophilum (strain DSM 1495 / CBS 144.50 / IMI 039719)</name>
    <name type="common">Thermochaetoides thermophila</name>
    <dbReference type="NCBI Taxonomy" id="759272"/>
    <lineage>
        <taxon>Eukaryota</taxon>
        <taxon>Fungi</taxon>
        <taxon>Dikarya</taxon>
        <taxon>Ascomycota</taxon>
        <taxon>Pezizomycotina</taxon>
        <taxon>Sordariomycetes</taxon>
        <taxon>Sordariomycetidae</taxon>
        <taxon>Sordariales</taxon>
        <taxon>Chaetomiaceae</taxon>
        <taxon>Thermochaetoides</taxon>
    </lineage>
</organism>
<dbReference type="PANTHER" id="PTHR22684:SF0">
    <property type="entry name" value="RIBOSOME QUALITY CONTROL COMPLEX SUBUNIT TCF25"/>
    <property type="match status" value="1"/>
</dbReference>
<feature type="region of interest" description="Disordered" evidence="2">
    <location>
        <begin position="20"/>
        <end position="113"/>
    </location>
</feature>
<dbReference type="PANTHER" id="PTHR22684">
    <property type="entry name" value="NULP1-RELATED"/>
    <property type="match status" value="1"/>
</dbReference>
<dbReference type="FunFam" id="3.30.70.100:FF:000008">
    <property type="entry name" value="Copper transport protein ATOX1"/>
    <property type="match status" value="1"/>
</dbReference>
<evidence type="ECO:0000256" key="1">
    <source>
        <dbReference type="ARBA" id="ARBA00022723"/>
    </source>
</evidence>
<dbReference type="KEGG" id="cthr:CTHT_0001810"/>
<reference evidence="4 5" key="1">
    <citation type="journal article" date="2011" name="Cell">
        <title>Insight into structure and assembly of the nuclear pore complex by utilizing the genome of a eukaryotic thermophile.</title>
        <authorList>
            <person name="Amlacher S."/>
            <person name="Sarges P."/>
            <person name="Flemming D."/>
            <person name="van Noort V."/>
            <person name="Kunze R."/>
            <person name="Devos D.P."/>
            <person name="Arumugam M."/>
            <person name="Bork P."/>
            <person name="Hurt E."/>
        </authorList>
    </citation>
    <scope>NUCLEOTIDE SEQUENCE [LARGE SCALE GENOMIC DNA]</scope>
    <source>
        <strain evidence="5">DSM 1495 / CBS 144.50 / IMI 039719</strain>
    </source>
</reference>
<feature type="compositionally biased region" description="Acidic residues" evidence="2">
    <location>
        <begin position="50"/>
        <end position="68"/>
    </location>
</feature>
<dbReference type="AlphaFoldDB" id="G0RZ60"/>
<dbReference type="Pfam" id="PF00403">
    <property type="entry name" value="HMA"/>
    <property type="match status" value="1"/>
</dbReference>
<evidence type="ECO:0000256" key="2">
    <source>
        <dbReference type="SAM" id="MobiDB-lite"/>
    </source>
</evidence>
<dbReference type="eggNOG" id="KOG2422">
    <property type="taxonomic scope" value="Eukaryota"/>
</dbReference>